<organism evidence="9 10">
    <name type="scientific">Tenuifilum thalassicum</name>
    <dbReference type="NCBI Taxonomy" id="2590900"/>
    <lineage>
        <taxon>Bacteria</taxon>
        <taxon>Pseudomonadati</taxon>
        <taxon>Bacteroidota</taxon>
        <taxon>Bacteroidia</taxon>
        <taxon>Bacteroidales</taxon>
        <taxon>Tenuifilaceae</taxon>
        <taxon>Tenuifilum</taxon>
    </lineage>
</organism>
<evidence type="ECO:0000256" key="7">
    <source>
        <dbReference type="ARBA" id="ARBA00023237"/>
    </source>
</evidence>
<dbReference type="InterPro" id="IPR003423">
    <property type="entry name" value="OMP_efflux"/>
</dbReference>
<evidence type="ECO:0000256" key="5">
    <source>
        <dbReference type="ARBA" id="ARBA00022692"/>
    </source>
</evidence>
<dbReference type="RefSeq" id="WP_173076329.1">
    <property type="nucleotide sequence ID" value="NZ_CP041345.1"/>
</dbReference>
<accession>A0A7D4C1X1</accession>
<evidence type="ECO:0000256" key="3">
    <source>
        <dbReference type="ARBA" id="ARBA00022448"/>
    </source>
</evidence>
<evidence type="ECO:0000256" key="2">
    <source>
        <dbReference type="ARBA" id="ARBA00007613"/>
    </source>
</evidence>
<keyword evidence="3" id="KW-0813">Transport</keyword>
<dbReference type="AlphaFoldDB" id="A0A7D4C1X1"/>
<dbReference type="PANTHER" id="PTHR30026">
    <property type="entry name" value="OUTER MEMBRANE PROTEIN TOLC"/>
    <property type="match status" value="1"/>
</dbReference>
<evidence type="ECO:0000256" key="1">
    <source>
        <dbReference type="ARBA" id="ARBA00004442"/>
    </source>
</evidence>
<keyword evidence="7" id="KW-0998">Cell outer membrane</keyword>
<evidence type="ECO:0000256" key="6">
    <source>
        <dbReference type="ARBA" id="ARBA00023136"/>
    </source>
</evidence>
<evidence type="ECO:0000256" key="4">
    <source>
        <dbReference type="ARBA" id="ARBA00022452"/>
    </source>
</evidence>
<sequence>MRKRILSIVLLSFIISTAAYSQEPWTLERCIDYALSNNIQVKQQELAVKSNEVNLLQSKMDALPTLNITGNHSYSFGLVTNFLTNTKEALNTQATSFSISTSVPIYNGFQLTNTRKQSKFNLEASVADVEKVKNNIALSVASLYLQILYQEELVELAKKQVEQSRMQLNRTKVLVEAGSLPEGNLYEVEALLASDELQLVNSQNQLTLSYLNLAQLLELKNPEGFKIAKPIIPAIDSLTLSKETPEQIFTISDSIMPEIKSAKLRLQSSEIGVKIAKGSLYPRLSLGANYNTGAQYRILDNYDFSGDPFSTQIKNNASKSIGLSLSIPIFNGLSARSRVTSAKINLLNSKLALDNERNTLFKSIQQAYTDALAAEKKLIASEKNKTASEESFRYTENKFNLGLVTALDYTTAKNKLAKAETELLQAKYELIFKVKILEFYKGLPLKL</sequence>
<dbReference type="GO" id="GO:1990281">
    <property type="term" value="C:efflux pump complex"/>
    <property type="evidence" value="ECO:0007669"/>
    <property type="project" value="TreeGrafter"/>
</dbReference>
<dbReference type="GO" id="GO:0009279">
    <property type="term" value="C:cell outer membrane"/>
    <property type="evidence" value="ECO:0007669"/>
    <property type="project" value="UniProtKB-SubCell"/>
</dbReference>
<keyword evidence="8" id="KW-0732">Signal</keyword>
<dbReference type="KEGG" id="ttz:FHG85_12265"/>
<keyword evidence="10" id="KW-1185">Reference proteome</keyword>
<dbReference type="EMBL" id="CP041345">
    <property type="protein sequence ID" value="QKG81004.1"/>
    <property type="molecule type" value="Genomic_DNA"/>
</dbReference>
<dbReference type="Proteomes" id="UP000500961">
    <property type="component" value="Chromosome"/>
</dbReference>
<protein>
    <submittedName>
        <fullName evidence="9">TolC family protein</fullName>
    </submittedName>
</protein>
<feature type="chain" id="PRO_5029647364" evidence="8">
    <location>
        <begin position="22"/>
        <end position="447"/>
    </location>
</feature>
<evidence type="ECO:0000313" key="10">
    <source>
        <dbReference type="Proteomes" id="UP000500961"/>
    </source>
</evidence>
<keyword evidence="4" id="KW-1134">Transmembrane beta strand</keyword>
<dbReference type="InterPro" id="IPR051906">
    <property type="entry name" value="TolC-like"/>
</dbReference>
<keyword evidence="6" id="KW-0472">Membrane</keyword>
<reference evidence="9 10" key="1">
    <citation type="submission" date="2019-07" db="EMBL/GenBank/DDBJ databases">
        <title>Thalassofilum flectens gen. nov., sp. nov., a novel moderate thermophilic anaerobe from a shallow sea hot spring in Kunashir Island (Russia), representing a new family in the order Bacteroidales, and proposal of Thalassofilacea fam. nov.</title>
        <authorList>
            <person name="Kochetkova T.V."/>
            <person name="Podosokorskaya O.A."/>
            <person name="Novikov A."/>
            <person name="Elcheninov A.G."/>
            <person name="Toshchakov S.V."/>
            <person name="Kublanov I.V."/>
        </authorList>
    </citation>
    <scope>NUCLEOTIDE SEQUENCE [LARGE SCALE GENOMIC DNA]</scope>
    <source>
        <strain evidence="9 10">38-H</strain>
    </source>
</reference>
<comment type="subcellular location">
    <subcellularLocation>
        <location evidence="1">Cell outer membrane</location>
    </subcellularLocation>
</comment>
<feature type="signal peptide" evidence="8">
    <location>
        <begin position="1"/>
        <end position="21"/>
    </location>
</feature>
<dbReference type="PANTHER" id="PTHR30026:SF20">
    <property type="entry name" value="OUTER MEMBRANE PROTEIN TOLC"/>
    <property type="match status" value="1"/>
</dbReference>
<dbReference type="GO" id="GO:0015562">
    <property type="term" value="F:efflux transmembrane transporter activity"/>
    <property type="evidence" value="ECO:0007669"/>
    <property type="project" value="InterPro"/>
</dbReference>
<name>A0A7D4C1X1_9BACT</name>
<evidence type="ECO:0000313" key="9">
    <source>
        <dbReference type="EMBL" id="QKG81004.1"/>
    </source>
</evidence>
<comment type="similarity">
    <text evidence="2">Belongs to the outer membrane factor (OMF) (TC 1.B.17) family.</text>
</comment>
<proteinExistence type="inferred from homology"/>
<dbReference type="Pfam" id="PF02321">
    <property type="entry name" value="OEP"/>
    <property type="match status" value="2"/>
</dbReference>
<keyword evidence="5" id="KW-0812">Transmembrane</keyword>
<dbReference type="GO" id="GO:0015288">
    <property type="term" value="F:porin activity"/>
    <property type="evidence" value="ECO:0007669"/>
    <property type="project" value="TreeGrafter"/>
</dbReference>
<dbReference type="Gene3D" id="1.20.1600.10">
    <property type="entry name" value="Outer membrane efflux proteins (OEP)"/>
    <property type="match status" value="1"/>
</dbReference>
<evidence type="ECO:0000256" key="8">
    <source>
        <dbReference type="SAM" id="SignalP"/>
    </source>
</evidence>
<gene>
    <name evidence="9" type="ORF">FHG85_12265</name>
</gene>
<dbReference type="SUPFAM" id="SSF56954">
    <property type="entry name" value="Outer membrane efflux proteins (OEP)"/>
    <property type="match status" value="1"/>
</dbReference>